<keyword evidence="1" id="KW-0560">Oxidoreductase</keyword>
<proteinExistence type="predicted"/>
<dbReference type="InterPro" id="IPR036188">
    <property type="entry name" value="FAD/NAD-bd_sf"/>
</dbReference>
<evidence type="ECO:0000256" key="1">
    <source>
        <dbReference type="ARBA" id="ARBA00023002"/>
    </source>
</evidence>
<dbReference type="Proteomes" id="UP000635387">
    <property type="component" value="Unassembled WGS sequence"/>
</dbReference>
<gene>
    <name evidence="3" type="ORF">GCM10017790_01160</name>
</gene>
<dbReference type="InterPro" id="IPR006076">
    <property type="entry name" value="FAD-dep_OxRdtase"/>
</dbReference>
<dbReference type="Gene3D" id="3.50.50.60">
    <property type="entry name" value="FAD/NAD(P)-binding domain"/>
    <property type="match status" value="1"/>
</dbReference>
<dbReference type="Gene3D" id="3.30.9.10">
    <property type="entry name" value="D-Amino Acid Oxidase, subunit A, domain 2"/>
    <property type="match status" value="1"/>
</dbReference>
<reference evidence="4" key="1">
    <citation type="journal article" date="2019" name="Int. J. Syst. Evol. Microbiol.">
        <title>The Global Catalogue of Microorganisms (GCM) 10K type strain sequencing project: providing services to taxonomists for standard genome sequencing and annotation.</title>
        <authorList>
            <consortium name="The Broad Institute Genomics Platform"/>
            <consortium name="The Broad Institute Genome Sequencing Center for Infectious Disease"/>
            <person name="Wu L."/>
            <person name="Ma J."/>
        </authorList>
    </citation>
    <scope>NUCLEOTIDE SEQUENCE [LARGE SCALE GENOMIC DNA]</scope>
    <source>
        <strain evidence="4">CGMCC 4.7683</strain>
    </source>
</reference>
<keyword evidence="4" id="KW-1185">Reference proteome</keyword>
<comment type="caution">
    <text evidence="3">The sequence shown here is derived from an EMBL/GenBank/DDBJ whole genome shotgun (WGS) entry which is preliminary data.</text>
</comment>
<dbReference type="PANTHER" id="PTHR13847">
    <property type="entry name" value="SARCOSINE DEHYDROGENASE-RELATED"/>
    <property type="match status" value="1"/>
</dbReference>
<accession>A0ABQ3L5H6</accession>
<feature type="domain" description="FAD dependent oxidoreductase" evidence="2">
    <location>
        <begin position="6"/>
        <end position="376"/>
    </location>
</feature>
<sequence>MDQSEAVVIGGGIMGLSAALHLLEAGVPSVRLLERDGLCEGTTGAGGGFLAPWTVISPLHGADSPMKPIEHYGMEFYAKLHADGHDVDYRRNGVLWVTAMGPVRDWDLVRTLPRNVADPDSLFAVDRGKLSELTHGLLTADGVHAAYFMPSGSQVTTSKAGAALAERIRGRGGVIDTRRPATGIHVRDGKVTGVGTATGDIDCDLVVTAAGAWSNTLLEPLGVYLPGVPQVTSRIITEDLGLPDTTPIVFLQGLMPDEPGGGTLLWVRWHDGGLLWGGQYHTFPRDLLVGAAVPDRLDEMPLDGVLENLRVATAARFMPSLAKPSSIRVRHGVPCYTPDNLALVGAVPGIDGLYAMGGDNELGVIHGPGFAKMLADHIVHGTSDLADWTPWRLDRFGDRYTTPREAFAGLQEFLGALAGSTD</sequence>
<protein>
    <submittedName>
        <fullName evidence="3">FAD-dependent oxidoreductase</fullName>
    </submittedName>
</protein>
<dbReference type="EMBL" id="BNAY01000001">
    <property type="protein sequence ID" value="GHH01309.1"/>
    <property type="molecule type" value="Genomic_DNA"/>
</dbReference>
<dbReference type="PANTHER" id="PTHR13847:SF287">
    <property type="entry name" value="FAD-DEPENDENT OXIDOREDUCTASE DOMAIN-CONTAINING PROTEIN 1"/>
    <property type="match status" value="1"/>
</dbReference>
<organism evidence="3 4">
    <name type="scientific">Amycolatopsis oliviviridis</name>
    <dbReference type="NCBI Taxonomy" id="1471590"/>
    <lineage>
        <taxon>Bacteria</taxon>
        <taxon>Bacillati</taxon>
        <taxon>Actinomycetota</taxon>
        <taxon>Actinomycetes</taxon>
        <taxon>Pseudonocardiales</taxon>
        <taxon>Pseudonocardiaceae</taxon>
        <taxon>Amycolatopsis</taxon>
    </lineage>
</organism>
<evidence type="ECO:0000313" key="4">
    <source>
        <dbReference type="Proteomes" id="UP000635387"/>
    </source>
</evidence>
<dbReference type="Pfam" id="PF01266">
    <property type="entry name" value="DAO"/>
    <property type="match status" value="1"/>
</dbReference>
<dbReference type="RefSeq" id="WP_191250653.1">
    <property type="nucleotide sequence ID" value="NZ_BNAY01000001.1"/>
</dbReference>
<evidence type="ECO:0000259" key="2">
    <source>
        <dbReference type="Pfam" id="PF01266"/>
    </source>
</evidence>
<evidence type="ECO:0000313" key="3">
    <source>
        <dbReference type="EMBL" id="GHH01309.1"/>
    </source>
</evidence>
<name>A0ABQ3L5H6_9PSEU</name>
<dbReference type="SUPFAM" id="SSF51905">
    <property type="entry name" value="FAD/NAD(P)-binding domain"/>
    <property type="match status" value="1"/>
</dbReference>